<proteinExistence type="predicted"/>
<evidence type="ECO:0000313" key="3">
    <source>
        <dbReference type="EMBL" id="KAF2148117.1"/>
    </source>
</evidence>
<name>A0A9P4IQA5_9PEZI</name>
<evidence type="ECO:0000256" key="1">
    <source>
        <dbReference type="SAM" id="MobiDB-lite"/>
    </source>
</evidence>
<dbReference type="Proteomes" id="UP000799439">
    <property type="component" value="Unassembled WGS sequence"/>
</dbReference>
<sequence>MRQLAVHFFAYFLALRVLWKHASGNKLLPSGLLNLPSSGSGTIVDDARKRLKDFDAFQAFLSQLRQLNFSTARLDEENLFRILQHYHQSVIGLLDRSEEDIEDDSEIATPLRLRTRSARAQQGLHRAEPTSPTPIPSGPVDAQLQRLSLRHASQSSSESGHETSPEQLSDRFSTTSGLEGNLFRLTPDEQVVNMSLLLLLNLLTLGAPGSSAVWIFTARTDGYLKMTRNGNPAALIECKANVRMQSAPKVLYQEAAQMSAWILLHPDEGDLNTPLNADGKRRRVGIAQNQTEIYVNVGEFTNEYVEFLHGSQTDREFPAPKRRSGSSFMTMTSYGPFDITNPAALKEISIIVLALTLAQSR</sequence>
<keyword evidence="2" id="KW-0732">Signal</keyword>
<comment type="caution">
    <text evidence="3">The sequence shown here is derived from an EMBL/GenBank/DDBJ whole genome shotgun (WGS) entry which is preliminary data.</text>
</comment>
<dbReference type="EMBL" id="ML996094">
    <property type="protein sequence ID" value="KAF2148117.1"/>
    <property type="molecule type" value="Genomic_DNA"/>
</dbReference>
<accession>A0A9P4IQA5</accession>
<gene>
    <name evidence="3" type="ORF">K461DRAFT_316509</name>
</gene>
<protein>
    <recommendedName>
        <fullName evidence="5">TLDc domain-containing protein</fullName>
    </recommendedName>
</protein>
<reference evidence="3" key="1">
    <citation type="journal article" date="2020" name="Stud. Mycol.">
        <title>101 Dothideomycetes genomes: a test case for predicting lifestyles and emergence of pathogens.</title>
        <authorList>
            <person name="Haridas S."/>
            <person name="Albert R."/>
            <person name="Binder M."/>
            <person name="Bloem J."/>
            <person name="Labutti K."/>
            <person name="Salamov A."/>
            <person name="Andreopoulos B."/>
            <person name="Baker S."/>
            <person name="Barry K."/>
            <person name="Bills G."/>
            <person name="Bluhm B."/>
            <person name="Cannon C."/>
            <person name="Castanera R."/>
            <person name="Culley D."/>
            <person name="Daum C."/>
            <person name="Ezra D."/>
            <person name="Gonzalez J."/>
            <person name="Henrissat B."/>
            <person name="Kuo A."/>
            <person name="Liang C."/>
            <person name="Lipzen A."/>
            <person name="Lutzoni F."/>
            <person name="Magnuson J."/>
            <person name="Mondo S."/>
            <person name="Nolan M."/>
            <person name="Ohm R."/>
            <person name="Pangilinan J."/>
            <person name="Park H.-J."/>
            <person name="Ramirez L."/>
            <person name="Alfaro M."/>
            <person name="Sun H."/>
            <person name="Tritt A."/>
            <person name="Yoshinaga Y."/>
            <person name="Zwiers L.-H."/>
            <person name="Turgeon B."/>
            <person name="Goodwin S."/>
            <person name="Spatafora J."/>
            <person name="Crous P."/>
            <person name="Grigoriev I."/>
        </authorList>
    </citation>
    <scope>NUCLEOTIDE SEQUENCE</scope>
    <source>
        <strain evidence="3">CBS 260.36</strain>
    </source>
</reference>
<feature type="chain" id="PRO_5040299561" description="TLDc domain-containing protein" evidence="2">
    <location>
        <begin position="25"/>
        <end position="361"/>
    </location>
</feature>
<keyword evidence="4" id="KW-1185">Reference proteome</keyword>
<feature type="signal peptide" evidence="2">
    <location>
        <begin position="1"/>
        <end position="24"/>
    </location>
</feature>
<dbReference type="OrthoDB" id="3508621at2759"/>
<feature type="region of interest" description="Disordered" evidence="1">
    <location>
        <begin position="105"/>
        <end position="173"/>
    </location>
</feature>
<evidence type="ECO:0000313" key="4">
    <source>
        <dbReference type="Proteomes" id="UP000799439"/>
    </source>
</evidence>
<evidence type="ECO:0000256" key="2">
    <source>
        <dbReference type="SAM" id="SignalP"/>
    </source>
</evidence>
<dbReference type="AlphaFoldDB" id="A0A9P4IQA5"/>
<evidence type="ECO:0008006" key="5">
    <source>
        <dbReference type="Google" id="ProtNLM"/>
    </source>
</evidence>
<organism evidence="3 4">
    <name type="scientific">Myriangium duriaei CBS 260.36</name>
    <dbReference type="NCBI Taxonomy" id="1168546"/>
    <lineage>
        <taxon>Eukaryota</taxon>
        <taxon>Fungi</taxon>
        <taxon>Dikarya</taxon>
        <taxon>Ascomycota</taxon>
        <taxon>Pezizomycotina</taxon>
        <taxon>Dothideomycetes</taxon>
        <taxon>Dothideomycetidae</taxon>
        <taxon>Myriangiales</taxon>
        <taxon>Myriangiaceae</taxon>
        <taxon>Myriangium</taxon>
    </lineage>
</organism>